<dbReference type="InterPro" id="IPR046981">
    <property type="entry name" value="G1P_cyt_trans"/>
</dbReference>
<dbReference type="NCBIfam" id="TIGR02623">
    <property type="entry name" value="G1P_cyt_trans"/>
    <property type="match status" value="1"/>
</dbReference>
<dbReference type="RefSeq" id="WP_066242055.1">
    <property type="nucleotide sequence ID" value="NZ_LSGP01000017.1"/>
</dbReference>
<sequence length="260" mass="29482">MKVVILAGGFGTRISEESHLKPKPMIEIGDSPILWHILKSYSYFGFNDFIICCGYKGYAIKEYFADYYLHRSDITFDFSNNNEMTVHSNVAEPWRVTVVDTGLEAQTGARIKRIQKYVGNEAFMMTYGDGVSDVNINSLLSFHRSHGKLATLTAIQPGGRFGVLDIDEHQTINRFAEKAKEDGGWINAGFMVLEPQVFNFLDDSESLIFEREPLERLAADGNLAAYKHSGFWQCLDTLRDKGRLETMWNSGNAPWKVWEG</sequence>
<comment type="caution">
    <text evidence="2">The sequence shown here is derived from an EMBL/GenBank/DDBJ whole genome shotgun (WGS) entry which is preliminary data.</text>
</comment>
<organism evidence="2 3">
    <name type="scientific">Anaerosporomusa subterranea</name>
    <dbReference type="NCBI Taxonomy" id="1794912"/>
    <lineage>
        <taxon>Bacteria</taxon>
        <taxon>Bacillati</taxon>
        <taxon>Bacillota</taxon>
        <taxon>Negativicutes</taxon>
        <taxon>Acetonemataceae</taxon>
        <taxon>Anaerosporomusa</taxon>
    </lineage>
</organism>
<evidence type="ECO:0000259" key="1">
    <source>
        <dbReference type="Pfam" id="PF00483"/>
    </source>
</evidence>
<dbReference type="InterPro" id="IPR005835">
    <property type="entry name" value="NTP_transferase_dom"/>
</dbReference>
<dbReference type="Pfam" id="PF00483">
    <property type="entry name" value="NTP_transferase"/>
    <property type="match status" value="1"/>
</dbReference>
<dbReference type="Gene3D" id="3.90.550.10">
    <property type="entry name" value="Spore Coat Polysaccharide Biosynthesis Protein SpsA, Chain A"/>
    <property type="match status" value="1"/>
</dbReference>
<keyword evidence="2" id="KW-0548">Nucleotidyltransferase</keyword>
<gene>
    <name evidence="2" type="ORF">AXX12_08645</name>
</gene>
<dbReference type="Proteomes" id="UP000076268">
    <property type="component" value="Unassembled WGS sequence"/>
</dbReference>
<name>A0A154BRD4_ANASB</name>
<evidence type="ECO:0000313" key="2">
    <source>
        <dbReference type="EMBL" id="KYZ76491.1"/>
    </source>
</evidence>
<feature type="domain" description="Nucleotidyl transferase" evidence="1">
    <location>
        <begin position="2"/>
        <end position="233"/>
    </location>
</feature>
<dbReference type="InterPro" id="IPR013446">
    <property type="entry name" value="G1P_cyt_trans-like"/>
</dbReference>
<dbReference type="SUPFAM" id="SSF53448">
    <property type="entry name" value="Nucleotide-diphospho-sugar transferases"/>
    <property type="match status" value="1"/>
</dbReference>
<dbReference type="CDD" id="cd02524">
    <property type="entry name" value="G1P_cytidylyltransferase"/>
    <property type="match status" value="1"/>
</dbReference>
<dbReference type="PANTHER" id="PTHR47183:SF1">
    <property type="entry name" value="GLUCOSE-1-PHOSPHATE CYTIDYLYLTRANSFERASE"/>
    <property type="match status" value="1"/>
</dbReference>
<evidence type="ECO:0000313" key="3">
    <source>
        <dbReference type="Proteomes" id="UP000076268"/>
    </source>
</evidence>
<keyword evidence="3" id="KW-1185">Reference proteome</keyword>
<dbReference type="GO" id="GO:0047343">
    <property type="term" value="F:glucose-1-phosphate cytidylyltransferase activity"/>
    <property type="evidence" value="ECO:0007669"/>
    <property type="project" value="InterPro"/>
</dbReference>
<dbReference type="AlphaFoldDB" id="A0A154BRD4"/>
<dbReference type="EMBL" id="LSGP01000017">
    <property type="protein sequence ID" value="KYZ76491.1"/>
    <property type="molecule type" value="Genomic_DNA"/>
</dbReference>
<dbReference type="InterPro" id="IPR029044">
    <property type="entry name" value="Nucleotide-diphossugar_trans"/>
</dbReference>
<protein>
    <submittedName>
        <fullName evidence="2">Glucose-1-phosphate cytidylyltransferase</fullName>
    </submittedName>
</protein>
<keyword evidence="2" id="KW-0808">Transferase</keyword>
<dbReference type="STRING" id="1794912.AXX12_08645"/>
<dbReference type="PANTHER" id="PTHR47183">
    <property type="entry name" value="GLUCOSE-1-PHOSPHATE CYTIDYLYLTRANSFERASE-RELATED"/>
    <property type="match status" value="1"/>
</dbReference>
<reference evidence="2 3" key="1">
    <citation type="submission" date="2016-02" db="EMBL/GenBank/DDBJ databases">
        <title>Anaerosporomusa subterraneum gen. nov., sp. nov., a spore-forming obligate anaerobe isolated from saprolite.</title>
        <authorList>
            <person name="Choi J.K."/>
            <person name="Shah M."/>
            <person name="Yee N."/>
        </authorList>
    </citation>
    <scope>NUCLEOTIDE SEQUENCE [LARGE SCALE GENOMIC DNA]</scope>
    <source>
        <strain evidence="2 3">RU4</strain>
    </source>
</reference>
<dbReference type="OrthoDB" id="9801899at2"/>
<dbReference type="GO" id="GO:0009243">
    <property type="term" value="P:O antigen biosynthetic process"/>
    <property type="evidence" value="ECO:0007669"/>
    <property type="project" value="InterPro"/>
</dbReference>
<proteinExistence type="predicted"/>
<accession>A0A154BRD4</accession>